<sequence>MSLPPSIFNDVLGPVMRGPSSSHSAAANRIGRLARDLLGEPLRKVIVRYDPNGSLVTTHRDQGTDLGLYSGLLGWPPEDERLPTYPEALDAAGIEVDVRYESFDAPHPNFYRLELIGESGRVDHLDAISTGGGMIELVAIDRIPLAGAGDLDLTLLWLAGEPEAAAWESHPASREAEKVEWHSGPDGGLLVLRSRDDLPDIDGLAEALGASRVRVLKAVLPILSRKNLEVPFETCAAMRAIDGFSGGDIASFAIRYEAARGGVDESEAVDRMRLISEVMRNAVKTGLSGTEYADRILPSQSPGFTKAEEEGRLVPADVNNRIIRYVSAIMEVKSSMGVIVAAPTAGSCGAMPGAVLAVADAVGADEEKVLRALFIAGLIGVFIARDATFAAEEGGCMAECGSGSAMAAAAMVYLAGGDSETSIAAASLALQNSLGMICDPVANRVEAPCLGRNVMAATNALACANMALAGYQHLVPLDEVILAMNSVAHAMPREHCCTALGGLSVSPTSKRIAGELASGGCKGCGKAAPAVEPMASASAE</sequence>
<evidence type="ECO:0000256" key="9">
    <source>
        <dbReference type="ARBA" id="ARBA00023014"/>
    </source>
</evidence>
<dbReference type="PANTHER" id="PTHR30182:SF1">
    <property type="entry name" value="L-SERINE DEHYDRATASE 1"/>
    <property type="match status" value="1"/>
</dbReference>
<dbReference type="InterPro" id="IPR005130">
    <property type="entry name" value="Ser_deHydtase-like_asu"/>
</dbReference>
<name>A0ABM7R6S1_9BACT</name>
<gene>
    <name evidence="13" type="ORF">HAHE_01690</name>
</gene>
<dbReference type="PANTHER" id="PTHR30182">
    <property type="entry name" value="L-SERINE DEHYDRATASE"/>
    <property type="match status" value="1"/>
</dbReference>
<proteinExistence type="inferred from homology"/>
<organism evidence="13 14">
    <name type="scientific">Haloferula helveola</name>
    <dbReference type="NCBI Taxonomy" id="490095"/>
    <lineage>
        <taxon>Bacteria</taxon>
        <taxon>Pseudomonadati</taxon>
        <taxon>Verrucomicrobiota</taxon>
        <taxon>Verrucomicrobiia</taxon>
        <taxon>Verrucomicrobiales</taxon>
        <taxon>Verrucomicrobiaceae</taxon>
        <taxon>Haloferula</taxon>
    </lineage>
</organism>
<dbReference type="RefSeq" id="WP_338687704.1">
    <property type="nucleotide sequence ID" value="NZ_AP024702.1"/>
</dbReference>
<evidence type="ECO:0000259" key="12">
    <source>
        <dbReference type="Pfam" id="PF03313"/>
    </source>
</evidence>
<keyword evidence="7" id="KW-0479">Metal-binding</keyword>
<accession>A0ABM7R6S1</accession>
<evidence type="ECO:0000256" key="4">
    <source>
        <dbReference type="ARBA" id="ARBA00012093"/>
    </source>
</evidence>
<protein>
    <recommendedName>
        <fullName evidence="4">L-serine ammonia-lyase</fullName>
        <ecNumber evidence="4">4.3.1.17</ecNumber>
    </recommendedName>
</protein>
<dbReference type="Proteomes" id="UP001374893">
    <property type="component" value="Chromosome"/>
</dbReference>
<evidence type="ECO:0000256" key="10">
    <source>
        <dbReference type="ARBA" id="ARBA00023239"/>
    </source>
</evidence>
<dbReference type="InterPro" id="IPR036148">
    <property type="entry name" value="MmgE/PrpD_sf"/>
</dbReference>
<dbReference type="EC" id="4.3.1.17" evidence="4"/>
<keyword evidence="8" id="KW-0408">Iron</keyword>
<keyword evidence="10" id="KW-0456">Lyase</keyword>
<feature type="domain" description="Serine dehydratase-like alpha subunit" evidence="12">
    <location>
        <begin position="249"/>
        <end position="503"/>
    </location>
</feature>
<evidence type="ECO:0000256" key="6">
    <source>
        <dbReference type="ARBA" id="ARBA00022485"/>
    </source>
</evidence>
<keyword evidence="14" id="KW-1185">Reference proteome</keyword>
<evidence type="ECO:0000256" key="1">
    <source>
        <dbReference type="ARBA" id="ARBA00001966"/>
    </source>
</evidence>
<evidence type="ECO:0000256" key="2">
    <source>
        <dbReference type="ARBA" id="ARBA00004742"/>
    </source>
</evidence>
<evidence type="ECO:0000256" key="5">
    <source>
        <dbReference type="ARBA" id="ARBA00022432"/>
    </source>
</evidence>
<dbReference type="EMBL" id="AP024702">
    <property type="protein sequence ID" value="BCX46261.1"/>
    <property type="molecule type" value="Genomic_DNA"/>
</dbReference>
<comment type="catalytic activity">
    <reaction evidence="11">
        <text>L-serine = pyruvate + NH4(+)</text>
        <dbReference type="Rhea" id="RHEA:19169"/>
        <dbReference type="ChEBI" id="CHEBI:15361"/>
        <dbReference type="ChEBI" id="CHEBI:28938"/>
        <dbReference type="ChEBI" id="CHEBI:33384"/>
        <dbReference type="EC" id="4.3.1.17"/>
    </reaction>
</comment>
<dbReference type="SUPFAM" id="SSF103378">
    <property type="entry name" value="2-methylcitrate dehydratase PrpD"/>
    <property type="match status" value="1"/>
</dbReference>
<reference evidence="13 14" key="1">
    <citation type="submission" date="2021-06" db="EMBL/GenBank/DDBJ databases">
        <title>Complete genome of Haloferula helveola possessing various polysaccharide degrading enzymes.</title>
        <authorList>
            <person name="Takami H."/>
            <person name="Huang C."/>
            <person name="Hamasaki K."/>
        </authorList>
    </citation>
    <scope>NUCLEOTIDE SEQUENCE [LARGE SCALE GENOMIC DNA]</scope>
    <source>
        <strain evidence="13 14">CN-1</strain>
    </source>
</reference>
<dbReference type="SUPFAM" id="SSF143548">
    <property type="entry name" value="Serine metabolism enzymes domain"/>
    <property type="match status" value="1"/>
</dbReference>
<comment type="pathway">
    <text evidence="2">Carbohydrate biosynthesis; gluconeogenesis.</text>
</comment>
<dbReference type="Gene3D" id="3.30.1330.90">
    <property type="entry name" value="D-3-phosphoglycerate dehydrogenase, domain 3"/>
    <property type="match status" value="1"/>
</dbReference>
<dbReference type="Pfam" id="PF03313">
    <property type="entry name" value="SDH_alpha"/>
    <property type="match status" value="1"/>
</dbReference>
<comment type="cofactor">
    <cofactor evidence="1">
        <name>[4Fe-4S] cluster</name>
        <dbReference type="ChEBI" id="CHEBI:49883"/>
    </cofactor>
</comment>
<evidence type="ECO:0000313" key="13">
    <source>
        <dbReference type="EMBL" id="BCX46261.1"/>
    </source>
</evidence>
<evidence type="ECO:0000256" key="11">
    <source>
        <dbReference type="ARBA" id="ARBA00049406"/>
    </source>
</evidence>
<evidence type="ECO:0000313" key="14">
    <source>
        <dbReference type="Proteomes" id="UP001374893"/>
    </source>
</evidence>
<keyword evidence="5" id="KW-0312">Gluconeogenesis</keyword>
<keyword evidence="6" id="KW-0004">4Fe-4S</keyword>
<keyword evidence="9" id="KW-0411">Iron-sulfur</keyword>
<dbReference type="InterPro" id="IPR029009">
    <property type="entry name" value="ASB_dom_sf"/>
</dbReference>
<evidence type="ECO:0000256" key="8">
    <source>
        <dbReference type="ARBA" id="ARBA00023004"/>
    </source>
</evidence>
<comment type="similarity">
    <text evidence="3">Belongs to the iron-sulfur dependent L-serine dehydratase family.</text>
</comment>
<evidence type="ECO:0000256" key="3">
    <source>
        <dbReference type="ARBA" id="ARBA00008636"/>
    </source>
</evidence>
<dbReference type="InterPro" id="IPR051318">
    <property type="entry name" value="Fe-S_L-Ser"/>
</dbReference>
<evidence type="ECO:0000256" key="7">
    <source>
        <dbReference type="ARBA" id="ARBA00022723"/>
    </source>
</evidence>